<accession>A0A5B9E3E6</accession>
<protein>
    <submittedName>
        <fullName evidence="1">Uncharacterized protein</fullName>
    </submittedName>
</protein>
<dbReference type="AlphaFoldDB" id="A0A5B9E3E6"/>
<dbReference type="EMBL" id="CP042807">
    <property type="protein sequence ID" value="QEE24777.1"/>
    <property type="molecule type" value="Genomic_DNA"/>
</dbReference>
<reference evidence="1 2" key="1">
    <citation type="submission" date="2019-08" db="EMBL/GenBank/DDBJ databases">
        <title>Complete genome sequence of Rhodanobacter glycinis strain T01E-68 isolated from tomato root.</title>
        <authorList>
            <person name="Weon H.-Y."/>
            <person name="Lee S.A."/>
        </authorList>
    </citation>
    <scope>NUCLEOTIDE SEQUENCE [LARGE SCALE GENOMIC DNA]</scope>
    <source>
        <strain evidence="1 2">T01E-68</strain>
    </source>
</reference>
<evidence type="ECO:0000313" key="1">
    <source>
        <dbReference type="EMBL" id="QEE24777.1"/>
    </source>
</evidence>
<organism evidence="1 2">
    <name type="scientific">Rhodanobacter glycinis</name>
    <dbReference type="NCBI Taxonomy" id="582702"/>
    <lineage>
        <taxon>Bacteria</taxon>
        <taxon>Pseudomonadati</taxon>
        <taxon>Pseudomonadota</taxon>
        <taxon>Gammaproteobacteria</taxon>
        <taxon>Lysobacterales</taxon>
        <taxon>Rhodanobacteraceae</taxon>
        <taxon>Rhodanobacter</taxon>
    </lineage>
</organism>
<gene>
    <name evidence="1" type="ORF">CS053_09905</name>
</gene>
<proteinExistence type="predicted"/>
<dbReference type="RefSeq" id="WP_147627301.1">
    <property type="nucleotide sequence ID" value="NZ_CP042807.1"/>
</dbReference>
<dbReference type="KEGG" id="rgl:CS053_09905"/>
<name>A0A5B9E3E6_9GAMM</name>
<sequence>MKLDYCRIADPHDRTMTLGKLVEVSDHGRECRQMSDYIMLDPNFVLGFQDELELHGQPRG</sequence>
<dbReference type="Proteomes" id="UP000321807">
    <property type="component" value="Chromosome"/>
</dbReference>
<evidence type="ECO:0000313" key="2">
    <source>
        <dbReference type="Proteomes" id="UP000321807"/>
    </source>
</evidence>